<dbReference type="RefSeq" id="WP_103323296.1">
    <property type="nucleotide sequence ID" value="NZ_CBCPHH010000024.1"/>
</dbReference>
<dbReference type="Proteomes" id="UP000627155">
    <property type="component" value="Chromosome"/>
</dbReference>
<evidence type="ECO:0000313" key="2">
    <source>
        <dbReference type="Proteomes" id="UP000627155"/>
    </source>
</evidence>
<name>A0ABX7HIE1_9STAP</name>
<protein>
    <submittedName>
        <fullName evidence="1">Uncharacterized protein</fullName>
    </submittedName>
</protein>
<organism evidence="1 2">
    <name type="scientific">Mammaliicoccus vitulinus</name>
    <dbReference type="NCBI Taxonomy" id="71237"/>
    <lineage>
        <taxon>Bacteria</taxon>
        <taxon>Bacillati</taxon>
        <taxon>Bacillota</taxon>
        <taxon>Bacilli</taxon>
        <taxon>Bacillales</taxon>
        <taxon>Staphylococcaceae</taxon>
        <taxon>Mammaliicoccus</taxon>
    </lineage>
</organism>
<proteinExistence type="predicted"/>
<evidence type="ECO:0000313" key="1">
    <source>
        <dbReference type="EMBL" id="QRO86130.1"/>
    </source>
</evidence>
<sequence length="523" mass="61614">MLYGKDFVNTHSKTLADVLKTEITKLLKPSEKLFSFAFSGNKNSYYITLLNTDLHQWITFRISDHKRKGTLKSLYTVYYDHYQDVESMMEIIKQYLEKTSWCNFSYKHYFILKAIKDMPNYRGKLLVKIPKGDYKHISHKVTFEQEVNEGKVLIETKDIEENTTKIMRSLYVQDMITSELYRHTRKSQVFVPTLGNKMLDHFHSLYYKQYEDDFSEDIFRDFRVPDSVEQIVEADDKVILKIEDIKAFNRYYVYGLINNENKELIHIGYHLGNLNIQDLEDIPIIKDYKHNERLLIDHALISPVVFMTDISEREAQIAVKALINQYRIFNPANLGDVVSYNQMYNYANDYQTKNYEISSKIYGNLNMIQQHIQTQYIDIEKLKNPNILIVKLAIDTTGHSVPGMRTYSTSSKILKRAVVSDLEISEQVAKKTQYIIGIHPHDGKVIAVFKVKEHKKRYTKFENESGTSKYSFNFYAYTEKVTSINDIKLIKTNHTVLTNYRFVDENGKMTKSKRKIVFIERNR</sequence>
<reference evidence="1 2" key="1">
    <citation type="submission" date="2021-02" db="EMBL/GenBank/DDBJ databases">
        <title>FDA dAtabase for Regulatory Grade micrObial Sequences (FDA-ARGOS): Supporting development and validation of Infectious Disease Dx tests.</title>
        <authorList>
            <person name="Sproer C."/>
            <person name="Gronow S."/>
            <person name="Severitt S."/>
            <person name="Schroder I."/>
            <person name="Tallon L."/>
            <person name="Sadzewicz L."/>
            <person name="Zhao X."/>
            <person name="Boylan J."/>
            <person name="Ott S."/>
            <person name="Bowen H."/>
            <person name="Vavikolanu K."/>
            <person name="Mehta A."/>
            <person name="Aluvathingal J."/>
            <person name="Nadendla S."/>
            <person name="Lowell S."/>
            <person name="Myers T."/>
            <person name="Yan Y."/>
            <person name="Sichtig H."/>
        </authorList>
    </citation>
    <scope>NUCLEOTIDE SEQUENCE [LARGE SCALE GENOMIC DNA]</scope>
    <source>
        <strain evidence="1 2">FDAARGOS_1207</strain>
    </source>
</reference>
<dbReference type="EMBL" id="CP069486">
    <property type="protein sequence ID" value="QRO86130.1"/>
    <property type="molecule type" value="Genomic_DNA"/>
</dbReference>
<gene>
    <name evidence="1" type="ORF">I6J37_05590</name>
</gene>
<keyword evidence="2" id="KW-1185">Reference proteome</keyword>
<accession>A0ABX7HIE1</accession>